<dbReference type="InterPro" id="IPR050386">
    <property type="entry name" value="Glycosyl_hydrolase_5"/>
</dbReference>
<dbReference type="SUPFAM" id="SSF51445">
    <property type="entry name" value="(Trans)glycosidases"/>
    <property type="match status" value="1"/>
</dbReference>
<evidence type="ECO:0000313" key="7">
    <source>
        <dbReference type="EMBL" id="CCG82766.2"/>
    </source>
</evidence>
<sequence>MSSGFLRVQGDKIVDRNGKVIQLRGAGLGGWMNMENFITGFAGREFQFRESLLEVLGNEKYEHFFDKFLEYFWTEDDAILFSEMGLNCLRLPFNYKHFEDDLNPGVIKEGGFKHLDRVVNICAKHSIYTILDLHTVPGGQNHDWHSDTATHEPDFFNHREFMDRMTNLWVVLAKRYKGNSWVAGYNPLNEPADRTQTRLINWYNQVERAIREVDSDHILFWDANTYASDTHFPDKLWPNSAYSIHDYSKYGFPSHKEIYTSSDKERASIKRSYQRKCEWCKEHNVPIWNGEFGPVYEEEHLTFFPNWEAVNNGRYNLLGDQLDMYDQDGISWSIWTYKDIGYQGMVYVNPKSPYIKKLGPALAKKKKLAVDAWGTDESKVKDIFDPVERWFQENVPEMYQKRYPWPIHTMEARIGRLCRAILMSEYMVPQIAECFAGVSMDELDEMAKSFALTKCKQRDGLNRILTAHKPMM</sequence>
<keyword evidence="4" id="KW-0961">Cell wall biogenesis/degradation</keyword>
<keyword evidence="3 5" id="KW-0326">Glycosidase</keyword>
<dbReference type="InterPro" id="IPR017853">
    <property type="entry name" value="GH"/>
</dbReference>
<comment type="similarity">
    <text evidence="1 5">Belongs to the glycosyl hydrolase 5 (cellulase A) family.</text>
</comment>
<dbReference type="GO" id="GO:0008422">
    <property type="term" value="F:beta-glucosidase activity"/>
    <property type="evidence" value="ECO:0007669"/>
    <property type="project" value="TreeGrafter"/>
</dbReference>
<dbReference type="GO" id="GO:0071555">
    <property type="term" value="P:cell wall organization"/>
    <property type="evidence" value="ECO:0007669"/>
    <property type="project" value="UniProtKB-KW"/>
</dbReference>
<dbReference type="InterPro" id="IPR001547">
    <property type="entry name" value="Glyco_hydro_5"/>
</dbReference>
<evidence type="ECO:0000259" key="6">
    <source>
        <dbReference type="Pfam" id="PF00150"/>
    </source>
</evidence>
<feature type="domain" description="Glycoside hydrolase family 5" evidence="6">
    <location>
        <begin position="75"/>
        <end position="338"/>
    </location>
</feature>
<dbReference type="PANTHER" id="PTHR31297:SF13">
    <property type="entry name" value="PUTATIVE-RELATED"/>
    <property type="match status" value="1"/>
</dbReference>
<evidence type="ECO:0000256" key="5">
    <source>
        <dbReference type="RuleBase" id="RU361153"/>
    </source>
</evidence>
<dbReference type="STRING" id="1097556.R4XH93"/>
<gene>
    <name evidence="7" type="ORF">TAPDE_002915</name>
</gene>
<reference evidence="7 8" key="1">
    <citation type="journal article" date="2013" name="MBio">
        <title>Genome sequencing of the plant pathogen Taphrina deformans, the causal agent of peach leaf curl.</title>
        <authorList>
            <person name="Cisse O.H."/>
            <person name="Almeida J.M.G.C.F."/>
            <person name="Fonseca A."/>
            <person name="Kumar A.A."/>
            <person name="Salojaervi J."/>
            <person name="Overmyer K."/>
            <person name="Hauser P.M."/>
            <person name="Pagni M."/>
        </authorList>
    </citation>
    <scope>NUCLEOTIDE SEQUENCE [LARGE SCALE GENOMIC DNA]</scope>
    <source>
        <strain evidence="8">PYCC 5710 / ATCC 11124 / CBS 356.35 / IMI 108563 / JCM 9778 / NBRC 8474</strain>
    </source>
</reference>
<proteinExistence type="inferred from homology"/>
<organism evidence="7 8">
    <name type="scientific">Taphrina deformans (strain PYCC 5710 / ATCC 11124 / CBS 356.35 / IMI 108563 / JCM 9778 / NBRC 8474)</name>
    <name type="common">Peach leaf curl fungus</name>
    <name type="synonym">Lalaria deformans</name>
    <dbReference type="NCBI Taxonomy" id="1097556"/>
    <lineage>
        <taxon>Eukaryota</taxon>
        <taxon>Fungi</taxon>
        <taxon>Dikarya</taxon>
        <taxon>Ascomycota</taxon>
        <taxon>Taphrinomycotina</taxon>
        <taxon>Taphrinomycetes</taxon>
        <taxon>Taphrinales</taxon>
        <taxon>Taphrinaceae</taxon>
        <taxon>Taphrina</taxon>
    </lineage>
</organism>
<dbReference type="AlphaFoldDB" id="R4XH93"/>
<dbReference type="VEuPathDB" id="FungiDB:TAPDE_002915"/>
<dbReference type="EMBL" id="CAHR02000099">
    <property type="protein sequence ID" value="CCG82766.2"/>
    <property type="molecule type" value="Genomic_DNA"/>
</dbReference>
<dbReference type="Gene3D" id="3.20.20.80">
    <property type="entry name" value="Glycosidases"/>
    <property type="match status" value="1"/>
</dbReference>
<name>R4XH93_TAPDE</name>
<dbReference type="GO" id="GO:0009986">
    <property type="term" value="C:cell surface"/>
    <property type="evidence" value="ECO:0007669"/>
    <property type="project" value="TreeGrafter"/>
</dbReference>
<evidence type="ECO:0000313" key="8">
    <source>
        <dbReference type="Proteomes" id="UP000013776"/>
    </source>
</evidence>
<accession>R4XH93</accession>
<dbReference type="eggNOG" id="ENOG502RDG8">
    <property type="taxonomic scope" value="Eukaryota"/>
</dbReference>
<dbReference type="OrthoDB" id="1887033at2759"/>
<evidence type="ECO:0000256" key="3">
    <source>
        <dbReference type="ARBA" id="ARBA00023295"/>
    </source>
</evidence>
<comment type="caution">
    <text evidence="7">The sequence shown here is derived from an EMBL/GenBank/DDBJ whole genome shotgun (WGS) entry which is preliminary data.</text>
</comment>
<evidence type="ECO:0000256" key="4">
    <source>
        <dbReference type="ARBA" id="ARBA00023316"/>
    </source>
</evidence>
<dbReference type="Pfam" id="PF00150">
    <property type="entry name" value="Cellulase"/>
    <property type="match status" value="1"/>
</dbReference>
<protein>
    <submittedName>
        <fullName evidence="7">Glucanase</fullName>
    </submittedName>
</protein>
<evidence type="ECO:0000256" key="2">
    <source>
        <dbReference type="ARBA" id="ARBA00022801"/>
    </source>
</evidence>
<keyword evidence="8" id="KW-1185">Reference proteome</keyword>
<evidence type="ECO:0000256" key="1">
    <source>
        <dbReference type="ARBA" id="ARBA00005641"/>
    </source>
</evidence>
<dbReference type="Proteomes" id="UP000013776">
    <property type="component" value="Unassembled WGS sequence"/>
</dbReference>
<dbReference type="GO" id="GO:0009251">
    <property type="term" value="P:glucan catabolic process"/>
    <property type="evidence" value="ECO:0007669"/>
    <property type="project" value="TreeGrafter"/>
</dbReference>
<keyword evidence="2 5" id="KW-0378">Hydrolase</keyword>
<dbReference type="FunFam" id="3.20.20.80:FF:000130">
    <property type="entry name" value="Endoglucanase C"/>
    <property type="match status" value="1"/>
</dbReference>
<dbReference type="GO" id="GO:0005576">
    <property type="term" value="C:extracellular region"/>
    <property type="evidence" value="ECO:0007669"/>
    <property type="project" value="TreeGrafter"/>
</dbReference>
<dbReference type="PANTHER" id="PTHR31297">
    <property type="entry name" value="GLUCAN ENDO-1,6-BETA-GLUCOSIDASE B"/>
    <property type="match status" value="1"/>
</dbReference>